<protein>
    <submittedName>
        <fullName evidence="3">Sphingolipid delta 4 desaturase/c-4 hydroxylase protein des2-like protein</fullName>
    </submittedName>
</protein>
<dbReference type="EMBL" id="GG738895">
    <property type="protein sequence ID" value="EFC40013.1"/>
    <property type="molecule type" value="Genomic_DNA"/>
</dbReference>
<keyword evidence="1" id="KW-0472">Membrane</keyword>
<dbReference type="FunCoup" id="D2VT32">
    <property type="interactions" value="81"/>
</dbReference>
<dbReference type="RefSeq" id="XP_002672757.1">
    <property type="nucleotide sequence ID" value="XM_002672711.1"/>
</dbReference>
<reference evidence="3 4" key="1">
    <citation type="journal article" date="2010" name="Cell">
        <title>The genome of Naegleria gruberi illuminates early eukaryotic versatility.</title>
        <authorList>
            <person name="Fritz-Laylin L.K."/>
            <person name="Prochnik S.E."/>
            <person name="Ginger M.L."/>
            <person name="Dacks J.B."/>
            <person name="Carpenter M.L."/>
            <person name="Field M.C."/>
            <person name="Kuo A."/>
            <person name="Paredez A."/>
            <person name="Chapman J."/>
            <person name="Pham J."/>
            <person name="Shu S."/>
            <person name="Neupane R."/>
            <person name="Cipriano M."/>
            <person name="Mancuso J."/>
            <person name="Tu H."/>
            <person name="Salamov A."/>
            <person name="Lindquist E."/>
            <person name="Shapiro H."/>
            <person name="Lucas S."/>
            <person name="Grigoriev I.V."/>
            <person name="Cande W.Z."/>
            <person name="Fulton C."/>
            <person name="Rokhsar D.S."/>
            <person name="Dawson S.C."/>
        </authorList>
    </citation>
    <scope>NUCLEOTIDE SEQUENCE [LARGE SCALE GENOMIC DNA]</scope>
    <source>
        <strain evidence="3 4">NEG-M</strain>
    </source>
</reference>
<dbReference type="eggNOG" id="KOG2987">
    <property type="taxonomic scope" value="Eukaryota"/>
</dbReference>
<evidence type="ECO:0000313" key="3">
    <source>
        <dbReference type="EMBL" id="EFC40013.1"/>
    </source>
</evidence>
<feature type="transmembrane region" description="Helical" evidence="1">
    <location>
        <begin position="203"/>
        <end position="225"/>
    </location>
</feature>
<accession>D2VT32</accession>
<name>D2VT32_NAEGR</name>
<feature type="transmembrane region" description="Helical" evidence="1">
    <location>
        <begin position="118"/>
        <end position="136"/>
    </location>
</feature>
<feature type="transmembrane region" description="Helical" evidence="1">
    <location>
        <begin position="172"/>
        <end position="191"/>
    </location>
</feature>
<dbReference type="InterPro" id="IPR005804">
    <property type="entry name" value="FA_desaturase_dom"/>
</dbReference>
<feature type="transmembrane region" description="Helical" evidence="1">
    <location>
        <begin position="79"/>
        <end position="98"/>
    </location>
</feature>
<sequence>MAPTKENNWAGVDPSLLNQKDYLWTKTDEPHWNRKKELLKKYPQIKELYSIDPMTKWKILLLVLIQFATCYYVVTAKPAWYIVLACMWVIGGTCNTSLTVGIHELTHGVGFETLEYNYMMAIFGNLPLAVPFAMSFKRYHHEHHVYQGVLGLDTDIGTPIEAKFFNTRYTKFLHVLFMVFFYALRPLFLLPKIPNKWELINQAVIFSFVGVVTYFFGWMSIIYFLGSDFFGLGLHPLAGHFISEHFVTRPGQETYSYYGIGNLFMFNVGYHNEHHDFPKIPGCNLPKLKEIAPEYYNNLKVTESWTYALWEYITTDGYTPFNRVARTHEDHKNARKNDSKKDQ</sequence>
<evidence type="ECO:0000256" key="1">
    <source>
        <dbReference type="SAM" id="Phobius"/>
    </source>
</evidence>
<evidence type="ECO:0000313" key="4">
    <source>
        <dbReference type="Proteomes" id="UP000006671"/>
    </source>
</evidence>
<dbReference type="KEGG" id="ngr:NAEGRDRAFT_83266"/>
<dbReference type="STRING" id="5762.D2VT32"/>
<evidence type="ECO:0000259" key="2">
    <source>
        <dbReference type="SMART" id="SM01269"/>
    </source>
</evidence>
<dbReference type="OMA" id="GATCNQN"/>
<keyword evidence="1" id="KW-1133">Transmembrane helix</keyword>
<dbReference type="Proteomes" id="UP000006671">
    <property type="component" value="Unassembled WGS sequence"/>
</dbReference>
<dbReference type="InParanoid" id="D2VT32"/>
<gene>
    <name evidence="3" type="ORF">NAEGRDRAFT_83266</name>
</gene>
<dbReference type="GO" id="GO:0016020">
    <property type="term" value="C:membrane"/>
    <property type="evidence" value="ECO:0007669"/>
    <property type="project" value="GOC"/>
</dbReference>
<dbReference type="SMART" id="SM01269">
    <property type="entry name" value="Lipid_DES"/>
    <property type="match status" value="1"/>
</dbReference>
<dbReference type="Pfam" id="PF00487">
    <property type="entry name" value="FA_desaturase"/>
    <property type="match status" value="1"/>
</dbReference>
<proteinExistence type="predicted"/>
<feature type="transmembrane region" description="Helical" evidence="1">
    <location>
        <begin position="57"/>
        <end position="74"/>
    </location>
</feature>
<dbReference type="Pfam" id="PF08557">
    <property type="entry name" value="Lipid_DES"/>
    <property type="match status" value="1"/>
</dbReference>
<feature type="domain" description="Sphingolipid delta4-desaturase N-terminal" evidence="2">
    <location>
        <begin position="17"/>
        <end position="55"/>
    </location>
</feature>
<dbReference type="VEuPathDB" id="AmoebaDB:NAEGRDRAFT_83266"/>
<dbReference type="GO" id="GO:0042284">
    <property type="term" value="F:sphingolipid delta-4 desaturase activity"/>
    <property type="evidence" value="ECO:0007669"/>
    <property type="project" value="TreeGrafter"/>
</dbReference>
<dbReference type="InterPro" id="IPR013866">
    <property type="entry name" value="Sphingolipid_d4-desaturase_N"/>
</dbReference>
<dbReference type="AlphaFoldDB" id="D2VT32"/>
<organism evidence="4">
    <name type="scientific">Naegleria gruberi</name>
    <name type="common">Amoeba</name>
    <dbReference type="NCBI Taxonomy" id="5762"/>
    <lineage>
        <taxon>Eukaryota</taxon>
        <taxon>Discoba</taxon>
        <taxon>Heterolobosea</taxon>
        <taxon>Tetramitia</taxon>
        <taxon>Eutetramitia</taxon>
        <taxon>Vahlkampfiidae</taxon>
        <taxon>Naegleria</taxon>
    </lineage>
</organism>
<dbReference type="PANTHER" id="PTHR12879">
    <property type="entry name" value="SPHINGOLIPID DELTA 4 DESATURASE/C-4 HYDROXYLASE PROTEIN DES2"/>
    <property type="match status" value="1"/>
</dbReference>
<keyword evidence="1" id="KW-0812">Transmembrane</keyword>
<keyword evidence="4" id="KW-1185">Reference proteome</keyword>
<dbReference type="GO" id="GO:0046513">
    <property type="term" value="P:ceramide biosynthetic process"/>
    <property type="evidence" value="ECO:0007669"/>
    <property type="project" value="TreeGrafter"/>
</dbReference>
<dbReference type="GeneID" id="8854233"/>
<dbReference type="PANTHER" id="PTHR12879:SF8">
    <property type="entry name" value="SPHINGOLIPID DELTA(4)-DESATURASE DES1"/>
    <property type="match status" value="1"/>
</dbReference>
<dbReference type="OrthoDB" id="200948at2759"/>